<dbReference type="EMBL" id="JAATWM020000005">
    <property type="protein sequence ID" value="KAF9880401.1"/>
    <property type="molecule type" value="Genomic_DNA"/>
</dbReference>
<dbReference type="Proteomes" id="UP000781932">
    <property type="component" value="Unassembled WGS sequence"/>
</dbReference>
<evidence type="ECO:0000313" key="2">
    <source>
        <dbReference type="Proteomes" id="UP000781932"/>
    </source>
</evidence>
<name>A0A9P6IGW1_9PEZI</name>
<accession>A0A9P6IGW1</accession>
<reference evidence="1" key="2">
    <citation type="submission" date="2020-11" db="EMBL/GenBank/DDBJ databases">
        <title>Whole genome sequencing of Colletotrichum sp.</title>
        <authorList>
            <person name="Li H."/>
        </authorList>
    </citation>
    <scope>NUCLEOTIDE SEQUENCE</scope>
    <source>
        <strain evidence="1">CkLH20</strain>
    </source>
</reference>
<dbReference type="AlphaFoldDB" id="A0A9P6IGW1"/>
<keyword evidence="2" id="KW-1185">Reference proteome</keyword>
<sequence length="107" mass="11507">MWGRPVAGKGGTGLIHFPALFGSRSTGGGRIPGQGASESFLNVHFTISATVHLSKVDDMIKEADEKLARGDMSALITYHFKMMYGEGYGGMDFWELSWGSSSAQETS</sequence>
<gene>
    <name evidence="1" type="ORF">CkaCkLH20_02355</name>
</gene>
<reference evidence="1" key="1">
    <citation type="submission" date="2020-03" db="EMBL/GenBank/DDBJ databases">
        <authorList>
            <person name="He L."/>
        </authorList>
    </citation>
    <scope>NUCLEOTIDE SEQUENCE</scope>
    <source>
        <strain evidence="1">CkLH20</strain>
    </source>
</reference>
<dbReference type="GeneID" id="62158148"/>
<dbReference type="RefSeq" id="XP_038749862.1">
    <property type="nucleotide sequence ID" value="XM_038885074.1"/>
</dbReference>
<comment type="caution">
    <text evidence="1">The sequence shown here is derived from an EMBL/GenBank/DDBJ whole genome shotgun (WGS) entry which is preliminary data.</text>
</comment>
<protein>
    <submittedName>
        <fullName evidence="1">Uncharacterized protein</fullName>
    </submittedName>
</protein>
<proteinExistence type="predicted"/>
<organism evidence="1 2">
    <name type="scientific">Colletotrichum karsti</name>
    <dbReference type="NCBI Taxonomy" id="1095194"/>
    <lineage>
        <taxon>Eukaryota</taxon>
        <taxon>Fungi</taxon>
        <taxon>Dikarya</taxon>
        <taxon>Ascomycota</taxon>
        <taxon>Pezizomycotina</taxon>
        <taxon>Sordariomycetes</taxon>
        <taxon>Hypocreomycetidae</taxon>
        <taxon>Glomerellales</taxon>
        <taxon>Glomerellaceae</taxon>
        <taxon>Colletotrichum</taxon>
        <taxon>Colletotrichum boninense species complex</taxon>
    </lineage>
</organism>
<evidence type="ECO:0000313" key="1">
    <source>
        <dbReference type="EMBL" id="KAF9880401.1"/>
    </source>
</evidence>